<dbReference type="AlphaFoldDB" id="A0A2Z3RZM3"/>
<accession>A0A2Z3RZM3</accession>
<proteinExistence type="predicted"/>
<dbReference type="EMBL" id="CP023994">
    <property type="protein sequence ID" value="AWR22189.1"/>
    <property type="molecule type" value="Genomic_DNA"/>
</dbReference>
<evidence type="ECO:0000313" key="2">
    <source>
        <dbReference type="Proteomes" id="UP000246894"/>
    </source>
</evidence>
<name>A0A2Z3RZM3_9MICO</name>
<keyword evidence="2" id="KW-1185">Reference proteome</keyword>
<evidence type="ECO:0000313" key="1">
    <source>
        <dbReference type="EMBL" id="AWR22189.1"/>
    </source>
</evidence>
<dbReference type="Proteomes" id="UP000246894">
    <property type="component" value="Chromosome"/>
</dbReference>
<organism evidence="1 2">
    <name type="scientific">Aurantimicrobium photophilum</name>
    <dbReference type="NCBI Taxonomy" id="1987356"/>
    <lineage>
        <taxon>Bacteria</taxon>
        <taxon>Bacillati</taxon>
        <taxon>Actinomycetota</taxon>
        <taxon>Actinomycetes</taxon>
        <taxon>Micrococcales</taxon>
        <taxon>Microbacteriaceae</taxon>
        <taxon>Aurantimicrobium</taxon>
    </lineage>
</organism>
<dbReference type="KEGG" id="aum:AURMO_01606"/>
<sequence length="58" mass="6601">MDYETAVGIPRVIRDGDSGVPLWFSPRISRGVCFSHEPQFHSRYESCHGGRNRYGDDS</sequence>
<gene>
    <name evidence="1" type="ORF">AURMO_01606</name>
</gene>
<protein>
    <submittedName>
        <fullName evidence="1">Uncharacterized protein</fullName>
    </submittedName>
</protein>
<reference evidence="1 2" key="1">
    <citation type="submission" date="2017-10" db="EMBL/GenBank/DDBJ databases">
        <title>Genome of an Actinobacterium that displays light-enhanced growth.</title>
        <authorList>
            <person name="Maresca J.A."/>
            <person name="Hempel P."/>
            <person name="Shevchenko O."/>
            <person name="Miller K.J."/>
            <person name="Hahn M.W."/>
        </authorList>
    </citation>
    <scope>NUCLEOTIDE SEQUENCE [LARGE SCALE GENOMIC DNA]</scope>
    <source>
        <strain evidence="1 2">MWH-Mo1</strain>
    </source>
</reference>